<organism evidence="1 2">
    <name type="scientific">Candidatus Enterousia avistercoris</name>
    <dbReference type="NCBI Taxonomy" id="2840788"/>
    <lineage>
        <taxon>Bacteria</taxon>
        <taxon>Pseudomonadati</taxon>
        <taxon>Pseudomonadota</taxon>
        <taxon>Alphaproteobacteria</taxon>
        <taxon>Candidatus Enterousia</taxon>
    </lineage>
</organism>
<evidence type="ECO:0000313" key="2">
    <source>
        <dbReference type="Proteomes" id="UP000823630"/>
    </source>
</evidence>
<evidence type="ECO:0000313" key="1">
    <source>
        <dbReference type="EMBL" id="MBO8425644.1"/>
    </source>
</evidence>
<dbReference type="AlphaFoldDB" id="A0A9D9GV15"/>
<dbReference type="EMBL" id="JADINC010000070">
    <property type="protein sequence ID" value="MBO8425644.1"/>
    <property type="molecule type" value="Genomic_DNA"/>
</dbReference>
<accession>A0A9D9GV15</accession>
<reference evidence="1" key="1">
    <citation type="submission" date="2020-10" db="EMBL/GenBank/DDBJ databases">
        <authorList>
            <person name="Gilroy R."/>
        </authorList>
    </citation>
    <scope>NUCLEOTIDE SEQUENCE</scope>
    <source>
        <strain evidence="1">8207</strain>
    </source>
</reference>
<gene>
    <name evidence="1" type="ORF">IAC69_04175</name>
</gene>
<comment type="caution">
    <text evidence="1">The sequence shown here is derived from an EMBL/GenBank/DDBJ whole genome shotgun (WGS) entry which is preliminary data.</text>
</comment>
<proteinExistence type="predicted"/>
<sequence>MEPEYSIGFYILEAKRAKRRILECERAIAHLQQNGYNTKIIKRLTAEKQAAECDLHLNQSYIRAYKILTTKINQIEKYAYKKYARAIQHKILPNIQKQRTK</sequence>
<name>A0A9D9GV15_9PROT</name>
<protein>
    <submittedName>
        <fullName evidence="1">Uncharacterized protein</fullName>
    </submittedName>
</protein>
<dbReference type="Proteomes" id="UP000823630">
    <property type="component" value="Unassembled WGS sequence"/>
</dbReference>
<reference evidence="1" key="2">
    <citation type="journal article" date="2021" name="PeerJ">
        <title>Extensive microbial diversity within the chicken gut microbiome revealed by metagenomics and culture.</title>
        <authorList>
            <person name="Gilroy R."/>
            <person name="Ravi A."/>
            <person name="Getino M."/>
            <person name="Pursley I."/>
            <person name="Horton D.L."/>
            <person name="Alikhan N.F."/>
            <person name="Baker D."/>
            <person name="Gharbi K."/>
            <person name="Hall N."/>
            <person name="Watson M."/>
            <person name="Adriaenssens E.M."/>
            <person name="Foster-Nyarko E."/>
            <person name="Jarju S."/>
            <person name="Secka A."/>
            <person name="Antonio M."/>
            <person name="Oren A."/>
            <person name="Chaudhuri R.R."/>
            <person name="La Ragione R."/>
            <person name="Hildebrand F."/>
            <person name="Pallen M.J."/>
        </authorList>
    </citation>
    <scope>NUCLEOTIDE SEQUENCE</scope>
    <source>
        <strain evidence="1">8207</strain>
    </source>
</reference>